<proteinExistence type="predicted"/>
<dbReference type="InterPro" id="IPR044398">
    <property type="entry name" value="Globin-sensor_dom"/>
</dbReference>
<dbReference type="RefSeq" id="XP_040624211.1">
    <property type="nucleotide sequence ID" value="XM_040774016.1"/>
</dbReference>
<dbReference type="GO" id="GO:0020037">
    <property type="term" value="F:heme binding"/>
    <property type="evidence" value="ECO:0007669"/>
    <property type="project" value="InterPro"/>
</dbReference>
<dbReference type="AlphaFoldDB" id="M5FPU1"/>
<dbReference type="PANTHER" id="PTHR42071">
    <property type="entry name" value="PROTOGLOBIN DOMAIN-CONTAINING PROTEIN"/>
    <property type="match status" value="1"/>
</dbReference>
<keyword evidence="3" id="KW-1185">Reference proteome</keyword>
<sequence>MSDARAHGCPVMKHVDHDSLYTNLEARMDYLLSFIEFGKEDIKGLKDVAPILGPLIPTILDAVYTKLFRYDVTKVLLLPRKMGYQQDELESGLDSFGHDSEQTKIRKEFLKGWLVKLLTGDYNSMSQWDYMDKVGIMHTGKAGFKHREKKAPLHVEYIHMAGLLGWLETMFTTTLLRIPDAKVSPKDKLRMITALNKIFWIQNDLFARHYIGQSDLFARHYMM</sequence>
<gene>
    <name evidence="2" type="ORF">DACRYDRAFT_25113</name>
</gene>
<dbReference type="HOGENOM" id="CLU_063074_1_1_1"/>
<feature type="domain" description="Globin-sensor" evidence="1">
    <location>
        <begin position="25"/>
        <end position="211"/>
    </location>
</feature>
<organism evidence="2 3">
    <name type="scientific">Dacryopinax primogenitus (strain DJM 731)</name>
    <name type="common">Brown rot fungus</name>
    <dbReference type="NCBI Taxonomy" id="1858805"/>
    <lineage>
        <taxon>Eukaryota</taxon>
        <taxon>Fungi</taxon>
        <taxon>Dikarya</taxon>
        <taxon>Basidiomycota</taxon>
        <taxon>Agaricomycotina</taxon>
        <taxon>Dacrymycetes</taxon>
        <taxon>Dacrymycetales</taxon>
        <taxon>Dacrymycetaceae</taxon>
        <taxon>Dacryopinax</taxon>
    </lineage>
</organism>
<accession>M5FPU1</accession>
<dbReference type="OMA" id="FAKYYCN"/>
<protein>
    <recommendedName>
        <fullName evidence="1">Globin-sensor domain-containing protein</fullName>
    </recommendedName>
</protein>
<dbReference type="EMBL" id="JH795877">
    <property type="protein sequence ID" value="EJT97313.1"/>
    <property type="molecule type" value="Genomic_DNA"/>
</dbReference>
<dbReference type="Proteomes" id="UP000030653">
    <property type="component" value="Unassembled WGS sequence"/>
</dbReference>
<name>M5FPU1_DACPD</name>
<dbReference type="SUPFAM" id="SSF46458">
    <property type="entry name" value="Globin-like"/>
    <property type="match status" value="1"/>
</dbReference>
<dbReference type="PANTHER" id="PTHR42071:SF1">
    <property type="entry name" value="GLOBIN-SENSOR DOMAIN-CONTAINING PROTEIN"/>
    <property type="match status" value="1"/>
</dbReference>
<dbReference type="GO" id="GO:0019825">
    <property type="term" value="F:oxygen binding"/>
    <property type="evidence" value="ECO:0007669"/>
    <property type="project" value="InterPro"/>
</dbReference>
<dbReference type="InterPro" id="IPR009050">
    <property type="entry name" value="Globin-like_sf"/>
</dbReference>
<dbReference type="Gene3D" id="1.10.490.10">
    <property type="entry name" value="Globins"/>
    <property type="match status" value="1"/>
</dbReference>
<dbReference type="OrthoDB" id="10027058at2759"/>
<reference evidence="2 3" key="1">
    <citation type="journal article" date="2012" name="Science">
        <title>The Paleozoic origin of enzymatic lignin decomposition reconstructed from 31 fungal genomes.</title>
        <authorList>
            <person name="Floudas D."/>
            <person name="Binder M."/>
            <person name="Riley R."/>
            <person name="Barry K."/>
            <person name="Blanchette R.A."/>
            <person name="Henrissat B."/>
            <person name="Martinez A.T."/>
            <person name="Otillar R."/>
            <person name="Spatafora J.W."/>
            <person name="Yadav J.S."/>
            <person name="Aerts A."/>
            <person name="Benoit I."/>
            <person name="Boyd A."/>
            <person name="Carlson A."/>
            <person name="Copeland A."/>
            <person name="Coutinho P.M."/>
            <person name="de Vries R.P."/>
            <person name="Ferreira P."/>
            <person name="Findley K."/>
            <person name="Foster B."/>
            <person name="Gaskell J."/>
            <person name="Glotzer D."/>
            <person name="Gorecki P."/>
            <person name="Heitman J."/>
            <person name="Hesse C."/>
            <person name="Hori C."/>
            <person name="Igarashi K."/>
            <person name="Jurgens J.A."/>
            <person name="Kallen N."/>
            <person name="Kersten P."/>
            <person name="Kohler A."/>
            <person name="Kuees U."/>
            <person name="Kumar T.K.A."/>
            <person name="Kuo A."/>
            <person name="LaButti K."/>
            <person name="Larrondo L.F."/>
            <person name="Lindquist E."/>
            <person name="Ling A."/>
            <person name="Lombard V."/>
            <person name="Lucas S."/>
            <person name="Lundell T."/>
            <person name="Martin R."/>
            <person name="McLaughlin D.J."/>
            <person name="Morgenstern I."/>
            <person name="Morin E."/>
            <person name="Murat C."/>
            <person name="Nagy L.G."/>
            <person name="Nolan M."/>
            <person name="Ohm R.A."/>
            <person name="Patyshakuliyeva A."/>
            <person name="Rokas A."/>
            <person name="Ruiz-Duenas F.J."/>
            <person name="Sabat G."/>
            <person name="Salamov A."/>
            <person name="Samejima M."/>
            <person name="Schmutz J."/>
            <person name="Slot J.C."/>
            <person name="St John F."/>
            <person name="Stenlid J."/>
            <person name="Sun H."/>
            <person name="Sun S."/>
            <person name="Syed K."/>
            <person name="Tsang A."/>
            <person name="Wiebenga A."/>
            <person name="Young D."/>
            <person name="Pisabarro A."/>
            <person name="Eastwood D.C."/>
            <person name="Martin F."/>
            <person name="Cullen D."/>
            <person name="Grigoriev I.V."/>
            <person name="Hibbett D.S."/>
        </authorList>
    </citation>
    <scope>NUCLEOTIDE SEQUENCE [LARGE SCALE GENOMIC DNA]</scope>
    <source>
        <strain evidence="2 3">DJM-731 SS1</strain>
    </source>
</reference>
<dbReference type="Pfam" id="PF11563">
    <property type="entry name" value="Protoglobin"/>
    <property type="match status" value="1"/>
</dbReference>
<evidence type="ECO:0000313" key="2">
    <source>
        <dbReference type="EMBL" id="EJT97313.1"/>
    </source>
</evidence>
<evidence type="ECO:0000313" key="3">
    <source>
        <dbReference type="Proteomes" id="UP000030653"/>
    </source>
</evidence>
<evidence type="ECO:0000259" key="1">
    <source>
        <dbReference type="Pfam" id="PF11563"/>
    </source>
</evidence>
<dbReference type="GeneID" id="63689078"/>
<dbReference type="InterPro" id="IPR012292">
    <property type="entry name" value="Globin/Proto"/>
</dbReference>